<proteinExistence type="predicted"/>
<dbReference type="InterPro" id="IPR041273">
    <property type="entry name" value="NAT_N"/>
</dbReference>
<evidence type="ECO:0000313" key="3">
    <source>
        <dbReference type="EMBL" id="ADD43677.1"/>
    </source>
</evidence>
<organism evidence="3 4">
    <name type="scientific">Stackebrandtia nassauensis (strain DSM 44728 / CIP 108903 / NRRL B-16338 / NBRC 102104 / LLR-40K-21)</name>
    <dbReference type="NCBI Taxonomy" id="446470"/>
    <lineage>
        <taxon>Bacteria</taxon>
        <taxon>Bacillati</taxon>
        <taxon>Actinomycetota</taxon>
        <taxon>Actinomycetes</taxon>
        <taxon>Glycomycetales</taxon>
        <taxon>Glycomycetaceae</taxon>
        <taxon>Stackebrandtia</taxon>
    </lineage>
</organism>
<dbReference type="AlphaFoldDB" id="D3PZZ0"/>
<evidence type="ECO:0008006" key="5">
    <source>
        <dbReference type="Google" id="ProtNLM"/>
    </source>
</evidence>
<evidence type="ECO:0000259" key="2">
    <source>
        <dbReference type="Pfam" id="PF18164"/>
    </source>
</evidence>
<keyword evidence="4" id="KW-1185">Reference proteome</keyword>
<sequence>MPLPSAAELDSLLTGRLGCDPIDAAAVAAARPDPDADPELWWVMERCYRHLLADMGGIEMLLWPQLPDKWGATGRFVHLYALLAAIPETLAYNRSRGIEDEITWATLSNVAEKLRLNRARFGVPGLEVAHWFTLHFRGAIHRLGRLEFAPERAGEGFPDVDAGDLVLGVHIPQDGGPMSPDACAASIAWAREFFPHHFGDRFASRPLFVCSSWLLDPKLAEVLRPDANIVAFQKLFELLPAGEDASELGEKDVLRFVFDQVGDTDLASLPRDSTLRRVLAEGFAEPRGWQVRTGWFR</sequence>
<dbReference type="eggNOG" id="ENOG5030QZQ">
    <property type="taxonomic scope" value="Bacteria"/>
</dbReference>
<dbReference type="STRING" id="446470.Snas_4025"/>
<dbReference type="Gene3D" id="3.40.630.120">
    <property type="match status" value="1"/>
</dbReference>
<dbReference type="InterPro" id="IPR041644">
    <property type="entry name" value="GNAT_C"/>
</dbReference>
<dbReference type="EMBL" id="CP001778">
    <property type="protein sequence ID" value="ADD43677.1"/>
    <property type="molecule type" value="Genomic_DNA"/>
</dbReference>
<name>D3PZZ0_STANL</name>
<protein>
    <recommendedName>
        <fullName evidence="5">Acyltransferase</fullName>
    </recommendedName>
</protein>
<dbReference type="KEGG" id="sna:Snas_4025"/>
<dbReference type="Pfam" id="PF18082">
    <property type="entry name" value="NAT_N"/>
    <property type="match status" value="1"/>
</dbReference>
<gene>
    <name evidence="3" type="ordered locus">Snas_4025</name>
</gene>
<feature type="domain" description="GNAT-like C-terminal" evidence="2">
    <location>
        <begin position="140"/>
        <end position="296"/>
    </location>
</feature>
<dbReference type="HOGENOM" id="CLU_076574_0_0_11"/>
<evidence type="ECO:0000259" key="1">
    <source>
        <dbReference type="Pfam" id="PF18082"/>
    </source>
</evidence>
<dbReference type="Pfam" id="PF18164">
    <property type="entry name" value="GNAT_C"/>
    <property type="match status" value="1"/>
</dbReference>
<dbReference type="Proteomes" id="UP000000844">
    <property type="component" value="Chromosome"/>
</dbReference>
<reference evidence="3 4" key="1">
    <citation type="journal article" date="2009" name="Stand. Genomic Sci.">
        <title>Complete genome sequence of Stackebrandtia nassauensis type strain (LLR-40K-21).</title>
        <authorList>
            <person name="Munk C."/>
            <person name="Lapidus A."/>
            <person name="Copeland A."/>
            <person name="Jando M."/>
            <person name="Mayilraj S."/>
            <person name="Glavina Del Rio T."/>
            <person name="Nolan M."/>
            <person name="Chen F."/>
            <person name="Lucas S."/>
            <person name="Tice H."/>
            <person name="Cheng J.F."/>
            <person name="Han C."/>
            <person name="Detter J.C."/>
            <person name="Bruce D."/>
            <person name="Goodwin L."/>
            <person name="Chain P."/>
            <person name="Pitluck S."/>
            <person name="Goker M."/>
            <person name="Ovchinikova G."/>
            <person name="Pati A."/>
            <person name="Ivanova N."/>
            <person name="Mavromatis K."/>
            <person name="Chen A."/>
            <person name="Palaniappan K."/>
            <person name="Land M."/>
            <person name="Hauser L."/>
            <person name="Chang Y.J."/>
            <person name="Jeffries C.D."/>
            <person name="Bristow J."/>
            <person name="Eisen J.A."/>
            <person name="Markowitz V."/>
            <person name="Hugenholtz P."/>
            <person name="Kyrpides N.C."/>
            <person name="Klenk H.P."/>
        </authorList>
    </citation>
    <scope>NUCLEOTIDE SEQUENCE [LARGE SCALE GENOMIC DNA]</scope>
    <source>
        <strain evidence="4">DSM 44728 / CIP 108903 / NRRL B-16338 / NBRC 102104 / LLR-40K-21</strain>
    </source>
</reference>
<accession>D3PZZ0</accession>
<evidence type="ECO:0000313" key="4">
    <source>
        <dbReference type="Proteomes" id="UP000000844"/>
    </source>
</evidence>
<feature type="domain" description="N-acyltransferase N-terminal" evidence="1">
    <location>
        <begin position="14"/>
        <end position="138"/>
    </location>
</feature>